<dbReference type="Gene3D" id="3.30.70.330">
    <property type="match status" value="1"/>
</dbReference>
<evidence type="ECO:0000313" key="3">
    <source>
        <dbReference type="EMBL" id="OAY80002.1"/>
    </source>
</evidence>
<dbReference type="Pfam" id="PF00076">
    <property type="entry name" value="RRM_1"/>
    <property type="match status" value="1"/>
</dbReference>
<reference evidence="3 4" key="1">
    <citation type="journal article" date="2016" name="DNA Res.">
        <title>The draft genome of MD-2 pineapple using hybrid error correction of long reads.</title>
        <authorList>
            <person name="Redwan R.M."/>
            <person name="Saidin A."/>
            <person name="Kumar S.V."/>
        </authorList>
    </citation>
    <scope>NUCLEOTIDE SEQUENCE [LARGE SCALE GENOMIC DNA]</scope>
    <source>
        <strain evidence="4">cv. MD2</strain>
        <tissue evidence="3">Leaf</tissue>
    </source>
</reference>
<dbReference type="InterPro" id="IPR035979">
    <property type="entry name" value="RBD_domain_sf"/>
</dbReference>
<dbReference type="InterPro" id="IPR000504">
    <property type="entry name" value="RRM_dom"/>
</dbReference>
<organism evidence="3 4">
    <name type="scientific">Ananas comosus</name>
    <name type="common">Pineapple</name>
    <name type="synonym">Ananas ananas</name>
    <dbReference type="NCBI Taxonomy" id="4615"/>
    <lineage>
        <taxon>Eukaryota</taxon>
        <taxon>Viridiplantae</taxon>
        <taxon>Streptophyta</taxon>
        <taxon>Embryophyta</taxon>
        <taxon>Tracheophyta</taxon>
        <taxon>Spermatophyta</taxon>
        <taxon>Magnoliopsida</taxon>
        <taxon>Liliopsida</taxon>
        <taxon>Poales</taxon>
        <taxon>Bromeliaceae</taxon>
        <taxon>Bromelioideae</taxon>
        <taxon>Ananas</taxon>
    </lineage>
</organism>
<protein>
    <submittedName>
        <fullName evidence="3">Serine/arginine-rich splicing factor RS41</fullName>
    </submittedName>
</protein>
<dbReference type="PROSITE" id="PS50102">
    <property type="entry name" value="RRM"/>
    <property type="match status" value="1"/>
</dbReference>
<sequence>MRSIFCGNFEYDARQSDLERLFGKYGKVDRVDMKSGKALLPCSEETTSANQLLHLKKFEQSIDLPENHFVESKSY</sequence>
<keyword evidence="1" id="KW-0694">RNA-binding</keyword>
<dbReference type="EMBL" id="LSRQ01000969">
    <property type="protein sequence ID" value="OAY80002.1"/>
    <property type="molecule type" value="Genomic_DNA"/>
</dbReference>
<dbReference type="SUPFAM" id="SSF54928">
    <property type="entry name" value="RNA-binding domain, RBD"/>
    <property type="match status" value="1"/>
</dbReference>
<evidence type="ECO:0000256" key="1">
    <source>
        <dbReference type="PROSITE-ProRule" id="PRU00176"/>
    </source>
</evidence>
<comment type="caution">
    <text evidence="3">The sequence shown here is derived from an EMBL/GenBank/DDBJ whole genome shotgun (WGS) entry which is preliminary data.</text>
</comment>
<evidence type="ECO:0000313" key="4">
    <source>
        <dbReference type="Proteomes" id="UP000092600"/>
    </source>
</evidence>
<dbReference type="Proteomes" id="UP000092600">
    <property type="component" value="Unassembled WGS sequence"/>
</dbReference>
<gene>
    <name evidence="3" type="ORF">ACMD2_24696</name>
</gene>
<evidence type="ECO:0000259" key="2">
    <source>
        <dbReference type="PROSITE" id="PS50102"/>
    </source>
</evidence>
<accession>A0A199VS22</accession>
<dbReference type="InterPro" id="IPR012677">
    <property type="entry name" value="Nucleotide-bd_a/b_plait_sf"/>
</dbReference>
<proteinExistence type="predicted"/>
<feature type="domain" description="RRM" evidence="2">
    <location>
        <begin position="2"/>
        <end position="75"/>
    </location>
</feature>
<name>A0A199VS22_ANACO</name>
<dbReference type="STRING" id="4615.A0A199VS22"/>
<dbReference type="GO" id="GO:0003723">
    <property type="term" value="F:RNA binding"/>
    <property type="evidence" value="ECO:0007669"/>
    <property type="project" value="UniProtKB-UniRule"/>
</dbReference>
<dbReference type="AlphaFoldDB" id="A0A199VS22"/>